<dbReference type="AlphaFoldDB" id="A0A2T1E2V9"/>
<keyword evidence="1" id="KW-1133">Transmembrane helix</keyword>
<reference evidence="2 3" key="2">
    <citation type="submission" date="2018-03" db="EMBL/GenBank/DDBJ databases">
        <title>The ancient ancestry and fast evolution of plastids.</title>
        <authorList>
            <person name="Moore K.R."/>
            <person name="Magnabosco C."/>
            <person name="Momper L."/>
            <person name="Gold D.A."/>
            <person name="Bosak T."/>
            <person name="Fournier G.P."/>
        </authorList>
    </citation>
    <scope>NUCLEOTIDE SEQUENCE [LARGE SCALE GENOMIC DNA]</scope>
    <source>
        <strain evidence="2 3">ULC18</strain>
    </source>
</reference>
<gene>
    <name evidence="2" type="ORF">C7B82_17860</name>
</gene>
<feature type="transmembrane region" description="Helical" evidence="1">
    <location>
        <begin position="104"/>
        <end position="126"/>
    </location>
</feature>
<sequence>MNFFNVDEPLIRKKQEALDVQDLQGLWRLRWRIGRVSLLSLLYTRIDQVFVIWGWITGLIFVTAQFLPLSWQLQAVLWSVLTLTGMLGMSTLAWFWVRVEQLCWLVYVWVGLMLVGLSLTNCGIFLHWGQVLMQLCPMWLGLSAIGYFCTGWGMRSRTFMLAGVLHLLGIAVLPYSAQWSFATTGAVIAGTLLFLAEVQWDMRPPSATALLTIEQQQFNREQYQRRLTK</sequence>
<evidence type="ECO:0000256" key="1">
    <source>
        <dbReference type="SAM" id="Phobius"/>
    </source>
</evidence>
<proteinExistence type="predicted"/>
<keyword evidence="1" id="KW-0812">Transmembrane</keyword>
<dbReference type="RefSeq" id="WP_106257698.1">
    <property type="nucleotide sequence ID" value="NZ_CAWNSW010000133.1"/>
</dbReference>
<evidence type="ECO:0000313" key="3">
    <source>
        <dbReference type="Proteomes" id="UP000239576"/>
    </source>
</evidence>
<name>A0A2T1E2V9_9CYAN</name>
<feature type="transmembrane region" description="Helical" evidence="1">
    <location>
        <begin position="132"/>
        <end position="150"/>
    </location>
</feature>
<comment type="caution">
    <text evidence="2">The sequence shown here is derived from an EMBL/GenBank/DDBJ whole genome shotgun (WGS) entry which is preliminary data.</text>
</comment>
<keyword evidence="3" id="KW-1185">Reference proteome</keyword>
<feature type="transmembrane region" description="Helical" evidence="1">
    <location>
        <begin position="75"/>
        <end position="97"/>
    </location>
</feature>
<reference evidence="3" key="1">
    <citation type="submission" date="2018-02" db="EMBL/GenBank/DDBJ databases">
        <authorList>
            <person name="Moore K."/>
            <person name="Momper L."/>
        </authorList>
    </citation>
    <scope>NUCLEOTIDE SEQUENCE [LARGE SCALE GENOMIC DNA]</scope>
    <source>
        <strain evidence="3">ULC18</strain>
    </source>
</reference>
<protein>
    <submittedName>
        <fullName evidence="2">Uncharacterized protein</fullName>
    </submittedName>
</protein>
<evidence type="ECO:0000313" key="2">
    <source>
        <dbReference type="EMBL" id="PSB27078.1"/>
    </source>
</evidence>
<dbReference type="EMBL" id="PVWK01000098">
    <property type="protein sequence ID" value="PSB27078.1"/>
    <property type="molecule type" value="Genomic_DNA"/>
</dbReference>
<dbReference type="OrthoDB" id="422905at2"/>
<feature type="transmembrane region" description="Helical" evidence="1">
    <location>
        <begin position="157"/>
        <end position="173"/>
    </location>
</feature>
<feature type="transmembrane region" description="Helical" evidence="1">
    <location>
        <begin position="179"/>
        <end position="196"/>
    </location>
</feature>
<feature type="transmembrane region" description="Helical" evidence="1">
    <location>
        <begin position="49"/>
        <end position="69"/>
    </location>
</feature>
<organism evidence="2 3">
    <name type="scientific">Stenomitos frigidus ULC18</name>
    <dbReference type="NCBI Taxonomy" id="2107698"/>
    <lineage>
        <taxon>Bacteria</taxon>
        <taxon>Bacillati</taxon>
        <taxon>Cyanobacteriota</taxon>
        <taxon>Cyanophyceae</taxon>
        <taxon>Leptolyngbyales</taxon>
        <taxon>Leptolyngbyaceae</taxon>
        <taxon>Stenomitos</taxon>
    </lineage>
</organism>
<keyword evidence="1" id="KW-0472">Membrane</keyword>
<dbReference type="Proteomes" id="UP000239576">
    <property type="component" value="Unassembled WGS sequence"/>
</dbReference>
<accession>A0A2T1E2V9</accession>